<feature type="region of interest" description="Disordered" evidence="1">
    <location>
        <begin position="1"/>
        <end position="42"/>
    </location>
</feature>
<name>A0ABQ5RLN0_9CHLO</name>
<protein>
    <recommendedName>
        <fullName evidence="4">Chlorophyllase</fullName>
    </recommendedName>
</protein>
<accession>A0ABQ5RLN0</accession>
<evidence type="ECO:0008006" key="4">
    <source>
        <dbReference type="Google" id="ProtNLM"/>
    </source>
</evidence>
<comment type="caution">
    <text evidence="2">The sequence shown here is derived from an EMBL/GenBank/DDBJ whole genome shotgun (WGS) entry which is preliminary data.</text>
</comment>
<feature type="region of interest" description="Disordered" evidence="1">
    <location>
        <begin position="94"/>
        <end position="115"/>
    </location>
</feature>
<dbReference type="Pfam" id="PF07224">
    <property type="entry name" value="Chlorophyllase"/>
    <property type="match status" value="1"/>
</dbReference>
<evidence type="ECO:0000313" key="2">
    <source>
        <dbReference type="EMBL" id="GLI58535.1"/>
    </source>
</evidence>
<proteinExistence type="predicted"/>
<dbReference type="EMBL" id="BSDZ01000003">
    <property type="protein sequence ID" value="GLI58535.1"/>
    <property type="molecule type" value="Genomic_DNA"/>
</dbReference>
<dbReference type="InterPro" id="IPR017395">
    <property type="entry name" value="Chlorophyllase-like"/>
</dbReference>
<dbReference type="Gene3D" id="3.40.50.1820">
    <property type="entry name" value="alpha/beta hydrolase"/>
    <property type="match status" value="1"/>
</dbReference>
<sequence length="478" mass="51650">MTTENDTVTIRLVASGNQSDQREGRSNPPAHQDKAPEGGQSWVAQGNARDKAPHELATPQTPQHPGFLSALYNTLSGVLPCFTCGVFLRHTIHPRDRQPEPPLVATPHSDQELKPMSPPPLPPLPVNCFETTDPPAHVDVSWGPLAGHRLRKKFDLPWGGPKTRVTVTCPEQLSNETFPVAVMFNGFLCKAKWYRGLVDRVVSWGFAVVQYDVEGLIDSAEMAILDPLLQLLSAQVRGGALPAGLDLHQLAVLGHNRGGMLAALHLAKDDLIKAAVLIDPVDMSGESGRWKEVVEELQRALPEGLVRWPDRLTSAAARLPQAVNVTSLQGLQCALQPPAIELPGKPRPRKLVGIVGAAAGTRIPATDQYYKFWSLMPPGSRLLVLPQAGPMQFLDLGAWVPSHLNKILGESDSKDAIEAAAVFTAACLNEFLLGEDSTSPFGWRLGHYQYVVSVKRVEGPSPCIITAAADVVPESSAP</sequence>
<dbReference type="InterPro" id="IPR029058">
    <property type="entry name" value="AB_hydrolase_fold"/>
</dbReference>
<keyword evidence="3" id="KW-1185">Reference proteome</keyword>
<dbReference type="SUPFAM" id="SSF53474">
    <property type="entry name" value="alpha/beta-Hydrolases"/>
    <property type="match status" value="1"/>
</dbReference>
<dbReference type="PANTHER" id="PTHR33428:SF14">
    <property type="entry name" value="CARBOXYLESTERASE TYPE B DOMAIN-CONTAINING PROTEIN"/>
    <property type="match status" value="1"/>
</dbReference>
<feature type="compositionally biased region" description="Basic and acidic residues" evidence="1">
    <location>
        <begin position="20"/>
        <end position="36"/>
    </location>
</feature>
<organism evidence="2 3">
    <name type="scientific">Volvox africanus</name>
    <dbReference type="NCBI Taxonomy" id="51714"/>
    <lineage>
        <taxon>Eukaryota</taxon>
        <taxon>Viridiplantae</taxon>
        <taxon>Chlorophyta</taxon>
        <taxon>core chlorophytes</taxon>
        <taxon>Chlorophyceae</taxon>
        <taxon>CS clade</taxon>
        <taxon>Chlamydomonadales</taxon>
        <taxon>Volvocaceae</taxon>
        <taxon>Volvox</taxon>
    </lineage>
</organism>
<reference evidence="2 3" key="1">
    <citation type="journal article" date="2023" name="IScience">
        <title>Expanded male sex-determining region conserved during the evolution of homothallism in the green alga Volvox.</title>
        <authorList>
            <person name="Yamamoto K."/>
            <person name="Matsuzaki R."/>
            <person name="Mahakham W."/>
            <person name="Heman W."/>
            <person name="Sekimoto H."/>
            <person name="Kawachi M."/>
            <person name="Minakuchi Y."/>
            <person name="Toyoda A."/>
            <person name="Nozaki H."/>
        </authorList>
    </citation>
    <scope>NUCLEOTIDE SEQUENCE [LARGE SCALE GENOMIC DNA]</scope>
    <source>
        <strain evidence="2 3">NIES-4468</strain>
    </source>
</reference>
<dbReference type="Proteomes" id="UP001165090">
    <property type="component" value="Unassembled WGS sequence"/>
</dbReference>
<gene>
    <name evidence="2" type="ORF">VaNZ11_000277</name>
</gene>
<evidence type="ECO:0000313" key="3">
    <source>
        <dbReference type="Proteomes" id="UP001165090"/>
    </source>
</evidence>
<evidence type="ECO:0000256" key="1">
    <source>
        <dbReference type="SAM" id="MobiDB-lite"/>
    </source>
</evidence>
<dbReference type="PANTHER" id="PTHR33428">
    <property type="entry name" value="CHLOROPHYLLASE-2, CHLOROPLASTIC"/>
    <property type="match status" value="1"/>
</dbReference>